<reference evidence="2" key="1">
    <citation type="submission" date="2021-01" db="EMBL/GenBank/DDBJ databases">
        <title>Whole genome shotgun sequence of Spirilliplanes yamanashiensis NBRC 15828.</title>
        <authorList>
            <person name="Komaki H."/>
            <person name="Tamura T."/>
        </authorList>
    </citation>
    <scope>NUCLEOTIDE SEQUENCE</scope>
    <source>
        <strain evidence="2">NBRC 15828</strain>
    </source>
</reference>
<evidence type="ECO:0000313" key="2">
    <source>
        <dbReference type="EMBL" id="GIJ05357.1"/>
    </source>
</evidence>
<evidence type="ECO:0000256" key="1">
    <source>
        <dbReference type="SAM" id="SignalP"/>
    </source>
</evidence>
<feature type="chain" id="PRO_5035284384" evidence="1">
    <location>
        <begin position="24"/>
        <end position="129"/>
    </location>
</feature>
<feature type="signal peptide" evidence="1">
    <location>
        <begin position="1"/>
        <end position="23"/>
    </location>
</feature>
<dbReference type="AlphaFoldDB" id="A0A8J3YCQ2"/>
<protein>
    <submittedName>
        <fullName evidence="2">Uncharacterized protein</fullName>
    </submittedName>
</protein>
<organism evidence="2 3">
    <name type="scientific">Spirilliplanes yamanashiensis</name>
    <dbReference type="NCBI Taxonomy" id="42233"/>
    <lineage>
        <taxon>Bacteria</taxon>
        <taxon>Bacillati</taxon>
        <taxon>Actinomycetota</taxon>
        <taxon>Actinomycetes</taxon>
        <taxon>Micromonosporales</taxon>
        <taxon>Micromonosporaceae</taxon>
        <taxon>Spirilliplanes</taxon>
    </lineage>
</organism>
<gene>
    <name evidence="2" type="ORF">Sya03_47090</name>
</gene>
<keyword evidence="1" id="KW-0732">Signal</keyword>
<sequence>MRPLTTFALAGALVLGLATPAAAAGTAAGHGVDIRGVAACDHDTREWVITWTVRNLTDVAGTIGNVRVDPPGRPLVALPQRVDAGATATGTQRLLASEYTARVQLDVNWDDGPVTYDHHWPVYIKAYCH</sequence>
<evidence type="ECO:0000313" key="3">
    <source>
        <dbReference type="Proteomes" id="UP000652013"/>
    </source>
</evidence>
<keyword evidence="3" id="KW-1185">Reference proteome</keyword>
<comment type="caution">
    <text evidence="2">The sequence shown here is derived from an EMBL/GenBank/DDBJ whole genome shotgun (WGS) entry which is preliminary data.</text>
</comment>
<dbReference type="RefSeq" id="WP_203940554.1">
    <property type="nucleotide sequence ID" value="NZ_BAAAGJ010000011.1"/>
</dbReference>
<name>A0A8J3YCQ2_9ACTN</name>
<dbReference type="EMBL" id="BOOY01000032">
    <property type="protein sequence ID" value="GIJ05357.1"/>
    <property type="molecule type" value="Genomic_DNA"/>
</dbReference>
<accession>A0A8J3YCQ2</accession>
<dbReference type="Proteomes" id="UP000652013">
    <property type="component" value="Unassembled WGS sequence"/>
</dbReference>
<proteinExistence type="predicted"/>